<accession>A0A6C2U0E6</accession>
<keyword evidence="1" id="KW-0732">Signal</keyword>
<dbReference type="Gene3D" id="2.60.40.10">
    <property type="entry name" value="Immunoglobulins"/>
    <property type="match status" value="1"/>
</dbReference>
<evidence type="ECO:0000256" key="1">
    <source>
        <dbReference type="SAM" id="SignalP"/>
    </source>
</evidence>
<name>A0A6C2U0E6_PONDE</name>
<dbReference type="InterPro" id="IPR013783">
    <property type="entry name" value="Ig-like_fold"/>
</dbReference>
<dbReference type="RefSeq" id="WP_168442119.1">
    <property type="nucleotide sequence ID" value="NZ_CAAHFG010000001.1"/>
</dbReference>
<keyword evidence="5" id="KW-1185">Reference proteome</keyword>
<feature type="domain" description="Cellulose-binding Sde182 nucleoside hydrolase-like" evidence="2">
    <location>
        <begin position="30"/>
        <end position="305"/>
    </location>
</feature>
<dbReference type="InterPro" id="IPR036452">
    <property type="entry name" value="Ribo_hydro-like"/>
</dbReference>
<evidence type="ECO:0000313" key="5">
    <source>
        <dbReference type="Proteomes" id="UP000366872"/>
    </source>
</evidence>
<gene>
    <name evidence="4" type="ORF">PDESU_01899</name>
</gene>
<reference evidence="4 5" key="1">
    <citation type="submission" date="2019-04" db="EMBL/GenBank/DDBJ databases">
        <authorList>
            <person name="Van Vliet M D."/>
        </authorList>
    </citation>
    <scope>NUCLEOTIDE SEQUENCE [LARGE SCALE GENOMIC DNA]</scope>
    <source>
        <strain evidence="4 5">F1</strain>
    </source>
</reference>
<proteinExistence type="predicted"/>
<dbReference type="Gene3D" id="3.90.245.10">
    <property type="entry name" value="Ribonucleoside hydrolase-like"/>
    <property type="match status" value="1"/>
</dbReference>
<evidence type="ECO:0000259" key="3">
    <source>
        <dbReference type="Pfam" id="PF21027"/>
    </source>
</evidence>
<dbReference type="AlphaFoldDB" id="A0A6C2U0E6"/>
<dbReference type="Pfam" id="PF07632">
    <property type="entry name" value="Sde182_NH-like"/>
    <property type="match status" value="1"/>
</dbReference>
<dbReference type="InterPro" id="IPR048527">
    <property type="entry name" value="Sde182_C"/>
</dbReference>
<evidence type="ECO:0000313" key="4">
    <source>
        <dbReference type="EMBL" id="VGO13343.1"/>
    </source>
</evidence>
<protein>
    <recommendedName>
        <fullName evidence="6">DUF1593 domain-containing protein</fullName>
    </recommendedName>
</protein>
<sequence>MRSLFLILAIAVAASSIAYAEERINARKHRLIILADMGNEPDEEQQMMHMLMYNNEFDLEGLIAVSGKFLRPEAKQEYRRNLHPELFLRLIDGYEKVLPNLKLHADGWHEPDGLRRIVATGQKGYGIGDIGKGRASPGSRLITTSVLKDDPRPIYVVVNAGANTLAQALLDYRASHTPEETEAFVNKLMVYENGSQDDAGAWINHEFPSIHWIRSNWQTYGYMGDYRRTIGPYVWKPYPFSAEGQHQWAKENIQTGHGALGELYPDRFHGKGTLEGGGTTPWLGLITRGLHDPWHPHWGGWSGRYTKEKQKNILSRHKDIAPTDQKHTPFHVFADAVDTWTFDGETFNDDLTPIHRWRQHILGDFKGRMDWCVEPFGKANHNPVAVVDGNSSRTIRVVHARPGETLSFDASASSDPDNGQTLSFKWWIYPEAGTCTKTPALEGADRPHCKLMVPADAGGSEIHLILDVADNCPIAVMRDYRRFVVRVAD</sequence>
<evidence type="ECO:0008006" key="6">
    <source>
        <dbReference type="Google" id="ProtNLM"/>
    </source>
</evidence>
<dbReference type="InterPro" id="IPR011483">
    <property type="entry name" value="Sde182_NH-like"/>
</dbReference>
<feature type="domain" description="Cellulose-binding Sde182 C-terminal" evidence="3">
    <location>
        <begin position="405"/>
        <end position="487"/>
    </location>
</feature>
<evidence type="ECO:0000259" key="2">
    <source>
        <dbReference type="Pfam" id="PF07632"/>
    </source>
</evidence>
<dbReference type="Proteomes" id="UP000366872">
    <property type="component" value="Unassembled WGS sequence"/>
</dbReference>
<feature type="chain" id="PRO_5025530468" description="DUF1593 domain-containing protein" evidence="1">
    <location>
        <begin position="21"/>
        <end position="489"/>
    </location>
</feature>
<dbReference type="Pfam" id="PF21027">
    <property type="entry name" value="Sde0182_C"/>
    <property type="match status" value="1"/>
</dbReference>
<organism evidence="4 5">
    <name type="scientific">Pontiella desulfatans</name>
    <dbReference type="NCBI Taxonomy" id="2750659"/>
    <lineage>
        <taxon>Bacteria</taxon>
        <taxon>Pseudomonadati</taxon>
        <taxon>Kiritimatiellota</taxon>
        <taxon>Kiritimatiellia</taxon>
        <taxon>Kiritimatiellales</taxon>
        <taxon>Pontiellaceae</taxon>
        <taxon>Pontiella</taxon>
    </lineage>
</organism>
<dbReference type="GO" id="GO:0016799">
    <property type="term" value="F:hydrolase activity, hydrolyzing N-glycosyl compounds"/>
    <property type="evidence" value="ECO:0007669"/>
    <property type="project" value="InterPro"/>
</dbReference>
<feature type="signal peptide" evidence="1">
    <location>
        <begin position="1"/>
        <end position="20"/>
    </location>
</feature>
<dbReference type="EMBL" id="CAAHFG010000001">
    <property type="protein sequence ID" value="VGO13343.1"/>
    <property type="molecule type" value="Genomic_DNA"/>
</dbReference>